<proteinExistence type="predicted"/>
<evidence type="ECO:0000313" key="3">
    <source>
        <dbReference type="Proteomes" id="UP000801492"/>
    </source>
</evidence>
<protein>
    <submittedName>
        <fullName evidence="2">Uncharacterized protein</fullName>
    </submittedName>
</protein>
<sequence length="86" mass="9719">MPIGYETENCMYGEELGELHNKGTNEEIMRAEGIFYYVGPDKMKYTVTYTADENGFIPHGDHLPRPPPVPAAILRSLEYKKSLGLI</sequence>
<dbReference type="GO" id="GO:0042302">
    <property type="term" value="F:structural constituent of cuticle"/>
    <property type="evidence" value="ECO:0007669"/>
    <property type="project" value="UniProtKB-UniRule"/>
</dbReference>
<name>A0A8K0CH60_IGNLU</name>
<dbReference type="AlphaFoldDB" id="A0A8K0CH60"/>
<accession>A0A8K0CH60</accession>
<comment type="caution">
    <text evidence="2">The sequence shown here is derived from an EMBL/GenBank/DDBJ whole genome shotgun (WGS) entry which is preliminary data.</text>
</comment>
<dbReference type="EMBL" id="VTPC01084697">
    <property type="protein sequence ID" value="KAF2887195.1"/>
    <property type="molecule type" value="Genomic_DNA"/>
</dbReference>
<dbReference type="OrthoDB" id="6379191at2759"/>
<reference evidence="2" key="1">
    <citation type="submission" date="2019-08" db="EMBL/GenBank/DDBJ databases">
        <title>The genome of the North American firefly Photinus pyralis.</title>
        <authorList>
            <consortium name="Photinus pyralis genome working group"/>
            <person name="Fallon T.R."/>
            <person name="Sander Lower S.E."/>
            <person name="Weng J.-K."/>
        </authorList>
    </citation>
    <scope>NUCLEOTIDE SEQUENCE</scope>
    <source>
        <strain evidence="2">TRF0915ILg1</strain>
        <tissue evidence="2">Whole body</tissue>
    </source>
</reference>
<evidence type="ECO:0000313" key="2">
    <source>
        <dbReference type="EMBL" id="KAF2887195.1"/>
    </source>
</evidence>
<dbReference type="PROSITE" id="PS51155">
    <property type="entry name" value="CHIT_BIND_RR_2"/>
    <property type="match status" value="1"/>
</dbReference>
<dbReference type="Proteomes" id="UP000801492">
    <property type="component" value="Unassembled WGS sequence"/>
</dbReference>
<evidence type="ECO:0000256" key="1">
    <source>
        <dbReference type="PROSITE-ProRule" id="PRU00497"/>
    </source>
</evidence>
<dbReference type="InterPro" id="IPR000618">
    <property type="entry name" value="Insect_cuticle"/>
</dbReference>
<gene>
    <name evidence="2" type="ORF">ILUMI_18978</name>
</gene>
<dbReference type="Pfam" id="PF00379">
    <property type="entry name" value="Chitin_bind_4"/>
    <property type="match status" value="1"/>
</dbReference>
<keyword evidence="1" id="KW-0193">Cuticle</keyword>
<organism evidence="2 3">
    <name type="scientific">Ignelater luminosus</name>
    <name type="common">Cucubano</name>
    <name type="synonym">Pyrophorus luminosus</name>
    <dbReference type="NCBI Taxonomy" id="2038154"/>
    <lineage>
        <taxon>Eukaryota</taxon>
        <taxon>Metazoa</taxon>
        <taxon>Ecdysozoa</taxon>
        <taxon>Arthropoda</taxon>
        <taxon>Hexapoda</taxon>
        <taxon>Insecta</taxon>
        <taxon>Pterygota</taxon>
        <taxon>Neoptera</taxon>
        <taxon>Endopterygota</taxon>
        <taxon>Coleoptera</taxon>
        <taxon>Polyphaga</taxon>
        <taxon>Elateriformia</taxon>
        <taxon>Elateroidea</taxon>
        <taxon>Elateridae</taxon>
        <taxon>Agrypninae</taxon>
        <taxon>Pyrophorini</taxon>
        <taxon>Ignelater</taxon>
    </lineage>
</organism>
<keyword evidence="3" id="KW-1185">Reference proteome</keyword>